<feature type="domain" description="PHD-type" evidence="7">
    <location>
        <begin position="1"/>
        <end position="57"/>
    </location>
</feature>
<sequence length="335" mass="38558">MNCHACKKELSDEGDDAACGLCKQSYHFQCTTVSESSWKKMSMQKKQEWICHVCRKARDAKLAATQVLRSQQPGAGKLTPTTEKQTKPTEEAIVETDPIVLSLQKVWMADFGKFQKNIQDSLKEYVETLNYVSGQVEDIAKDVKIMQKKMIEVEQRQDKQDQENKEMKTLVRKLEVELMEMKQEGLNNKLEISGLPNGQMDVTDVAKRFVEKTGLDPNAIGSFTVDKPHKNEDRRASIVVGFRTIEVRNQVFGKIRAEKLRFKTKDVLNGSSDESPLYVNEYLSPYYRKLFYEAKKIKNEKDYAYLWVRDGKILLKKTQDSNVMRLMCMGDLAKI</sequence>
<reference evidence="8" key="1">
    <citation type="submission" date="2021-05" db="EMBL/GenBank/DDBJ databases">
        <authorList>
            <person name="Alioto T."/>
            <person name="Alioto T."/>
            <person name="Gomez Garrido J."/>
        </authorList>
    </citation>
    <scope>NUCLEOTIDE SEQUENCE</scope>
</reference>
<dbReference type="InterPro" id="IPR057251">
    <property type="entry name" value="FP_C"/>
</dbReference>
<feature type="coiled-coil region" evidence="5">
    <location>
        <begin position="136"/>
        <end position="184"/>
    </location>
</feature>
<keyword evidence="5" id="KW-0175">Coiled coil</keyword>
<dbReference type="PROSITE" id="PS50016">
    <property type="entry name" value="ZF_PHD_2"/>
    <property type="match status" value="1"/>
</dbReference>
<accession>A0A8D9BA78</accession>
<dbReference type="SUPFAM" id="SSF57903">
    <property type="entry name" value="FYVE/PHD zinc finger"/>
    <property type="match status" value="1"/>
</dbReference>
<dbReference type="InterPro" id="IPR011011">
    <property type="entry name" value="Znf_FYVE_PHD"/>
</dbReference>
<evidence type="ECO:0000256" key="4">
    <source>
        <dbReference type="PROSITE-ProRule" id="PRU00146"/>
    </source>
</evidence>
<organism evidence="8">
    <name type="scientific">Cacopsylla melanoneura</name>
    <dbReference type="NCBI Taxonomy" id="428564"/>
    <lineage>
        <taxon>Eukaryota</taxon>
        <taxon>Metazoa</taxon>
        <taxon>Ecdysozoa</taxon>
        <taxon>Arthropoda</taxon>
        <taxon>Hexapoda</taxon>
        <taxon>Insecta</taxon>
        <taxon>Pterygota</taxon>
        <taxon>Neoptera</taxon>
        <taxon>Paraneoptera</taxon>
        <taxon>Hemiptera</taxon>
        <taxon>Sternorrhyncha</taxon>
        <taxon>Psylloidea</taxon>
        <taxon>Psyllidae</taxon>
        <taxon>Psyllinae</taxon>
        <taxon>Cacopsylla</taxon>
    </lineage>
</organism>
<dbReference type="EMBL" id="HBUF01614142">
    <property type="protein sequence ID" value="CAG6779455.1"/>
    <property type="molecule type" value="Transcribed_RNA"/>
</dbReference>
<keyword evidence="1" id="KW-0479">Metal-binding</keyword>
<dbReference type="SMART" id="SM00249">
    <property type="entry name" value="PHD"/>
    <property type="match status" value="1"/>
</dbReference>
<evidence type="ECO:0000256" key="3">
    <source>
        <dbReference type="ARBA" id="ARBA00022833"/>
    </source>
</evidence>
<dbReference type="GO" id="GO:0008270">
    <property type="term" value="F:zinc ion binding"/>
    <property type="evidence" value="ECO:0007669"/>
    <property type="project" value="UniProtKB-KW"/>
</dbReference>
<keyword evidence="3" id="KW-0862">Zinc</keyword>
<dbReference type="Gene3D" id="3.30.40.10">
    <property type="entry name" value="Zinc/RING finger domain, C3HC4 (zinc finger)"/>
    <property type="match status" value="1"/>
</dbReference>
<dbReference type="InterPro" id="IPR019787">
    <property type="entry name" value="Znf_PHD-finger"/>
</dbReference>
<evidence type="ECO:0000256" key="1">
    <source>
        <dbReference type="ARBA" id="ARBA00022723"/>
    </source>
</evidence>
<dbReference type="Pfam" id="PF25298">
    <property type="entry name" value="Baculo_FP_2nd"/>
    <property type="match status" value="1"/>
</dbReference>
<name>A0A8D9BA78_9HEMI</name>
<dbReference type="EMBL" id="HBUF01614141">
    <property type="protein sequence ID" value="CAG6779454.1"/>
    <property type="molecule type" value="Transcribed_RNA"/>
</dbReference>
<dbReference type="AlphaFoldDB" id="A0A8D9BA78"/>
<proteinExistence type="predicted"/>
<dbReference type="InterPro" id="IPR001965">
    <property type="entry name" value="Znf_PHD"/>
</dbReference>
<evidence type="ECO:0000313" key="8">
    <source>
        <dbReference type="EMBL" id="CAG6779454.1"/>
    </source>
</evidence>
<evidence type="ECO:0000256" key="2">
    <source>
        <dbReference type="ARBA" id="ARBA00022771"/>
    </source>
</evidence>
<dbReference type="InterPro" id="IPR013083">
    <property type="entry name" value="Znf_RING/FYVE/PHD"/>
</dbReference>
<protein>
    <recommendedName>
        <fullName evidence="7">PHD-type domain-containing protein</fullName>
    </recommendedName>
</protein>
<evidence type="ECO:0000259" key="7">
    <source>
        <dbReference type="PROSITE" id="PS50016"/>
    </source>
</evidence>
<evidence type="ECO:0000256" key="6">
    <source>
        <dbReference type="SAM" id="MobiDB-lite"/>
    </source>
</evidence>
<evidence type="ECO:0000256" key="5">
    <source>
        <dbReference type="SAM" id="Coils"/>
    </source>
</evidence>
<keyword evidence="2 4" id="KW-0863">Zinc-finger</keyword>
<feature type="region of interest" description="Disordered" evidence="6">
    <location>
        <begin position="71"/>
        <end position="90"/>
    </location>
</feature>